<comment type="pathway">
    <text evidence="1">Nucleotide-sugar biosynthesis; UDP-N-acetyl-alpha-D-glucosamine biosynthesis; UDP-N-acetyl-alpha-D-glucosamine from N-acetyl-alpha-D-glucosamine 1-phosphate: step 1/1.</text>
</comment>
<dbReference type="Proteomes" id="UP000193560">
    <property type="component" value="Unassembled WGS sequence"/>
</dbReference>
<comment type="catalytic activity">
    <reaction evidence="6">
        <text>N-acetyl-alpha-D-glucosamine 1-phosphate + UTP + H(+) = UDP-N-acetyl-alpha-D-glucosamine + diphosphate</text>
        <dbReference type="Rhea" id="RHEA:13509"/>
        <dbReference type="ChEBI" id="CHEBI:15378"/>
        <dbReference type="ChEBI" id="CHEBI:33019"/>
        <dbReference type="ChEBI" id="CHEBI:46398"/>
        <dbReference type="ChEBI" id="CHEBI:57705"/>
        <dbReference type="ChEBI" id="CHEBI:57776"/>
        <dbReference type="EC" id="2.7.7.23"/>
    </reaction>
</comment>
<evidence type="ECO:0000313" key="8">
    <source>
        <dbReference type="Proteomes" id="UP000193560"/>
    </source>
</evidence>
<dbReference type="EMBL" id="MCGE01000008">
    <property type="protein sequence ID" value="ORZ18889.1"/>
    <property type="molecule type" value="Genomic_DNA"/>
</dbReference>
<keyword evidence="4 7" id="KW-0808">Transferase</keyword>
<reference evidence="7 8" key="1">
    <citation type="submission" date="2016-07" db="EMBL/GenBank/DDBJ databases">
        <title>Pervasive Adenine N6-methylation of Active Genes in Fungi.</title>
        <authorList>
            <consortium name="DOE Joint Genome Institute"/>
            <person name="Mondo S.J."/>
            <person name="Dannebaum R.O."/>
            <person name="Kuo R.C."/>
            <person name="Labutti K."/>
            <person name="Haridas S."/>
            <person name="Kuo A."/>
            <person name="Salamov A."/>
            <person name="Ahrendt S.R."/>
            <person name="Lipzen A."/>
            <person name="Sullivan W."/>
            <person name="Andreopoulos W.B."/>
            <person name="Clum A."/>
            <person name="Lindquist E."/>
            <person name="Daum C."/>
            <person name="Ramamoorthy G.K."/>
            <person name="Gryganskyi A."/>
            <person name="Culley D."/>
            <person name="Magnuson J.K."/>
            <person name="James T.Y."/>
            <person name="O'Malley M.A."/>
            <person name="Stajich J.E."/>
            <person name="Spatafora J.W."/>
            <person name="Visel A."/>
            <person name="Grigoriev I.V."/>
        </authorList>
    </citation>
    <scope>NUCLEOTIDE SEQUENCE [LARGE SCALE GENOMIC DNA]</scope>
    <source>
        <strain evidence="7 8">NRRL 1336</strain>
    </source>
</reference>
<evidence type="ECO:0000256" key="6">
    <source>
        <dbReference type="ARBA" id="ARBA00048493"/>
    </source>
</evidence>
<dbReference type="CDD" id="cd04193">
    <property type="entry name" value="UDPGlcNAc_PPase"/>
    <property type="match status" value="1"/>
</dbReference>
<dbReference type="Pfam" id="PF01704">
    <property type="entry name" value="UDPGP"/>
    <property type="match status" value="1"/>
</dbReference>
<dbReference type="STRING" id="90262.A0A1X2IM84"/>
<dbReference type="InterPro" id="IPR039741">
    <property type="entry name" value="UDP-sugar_pyrophosphorylase"/>
</dbReference>
<dbReference type="SUPFAM" id="SSF53448">
    <property type="entry name" value="Nucleotide-diphospho-sugar transferases"/>
    <property type="match status" value="1"/>
</dbReference>
<dbReference type="PANTHER" id="PTHR11952">
    <property type="entry name" value="UDP- GLUCOSE PYROPHOSPHORYLASE"/>
    <property type="match status" value="1"/>
</dbReference>
<evidence type="ECO:0000313" key="7">
    <source>
        <dbReference type="EMBL" id="ORZ18889.1"/>
    </source>
</evidence>
<evidence type="ECO:0000256" key="3">
    <source>
        <dbReference type="ARBA" id="ARBA00012457"/>
    </source>
</evidence>
<keyword evidence="8" id="KW-1185">Reference proteome</keyword>
<keyword evidence="5" id="KW-0548">Nucleotidyltransferase</keyword>
<sequence length="524" mass="57767">MTITSTTLSPSELSALKTKYEQLGQGHVFQFFDELNAEDQGALLDQLVGIDVARLNGIYDKAIQASAAAASPNGEHEALVEPLTKDVFDTVLTSDDDDNHSRKRKRQEIQDWETLGLSLIAKNQVAVILMAGGQGTRLGSSAPKGCYDIDLPSKKSLFQLQAERILRLQELAQQYALPQQQKVVIPWYIMTSGPTNQPTVDFFKKHNFFGLDEQNITFFEQGTLPCLTMDGKIILEGKGKVAIAPDGNGGIYAAVQNKGVIDDMKRRGIMYSHCYCVDNCLARVADPVFIGYCVSKQTDCGVKVVRKTQPDEPVGVVCRRGGRYGVVEYSEISQELSERRDEEDGSLTLRAANIANHFFSTAFLDRVPEFAGELEYHIAKKKIKHVDLATGQQIVPTSNSGMKLECFVFDIFPFAKQFSVLEVDRKEEFSPLKNAPGSGVDCPETSRRDIIAQHVRFIQAAGGSIKGVSQNIVEATEVPDDLNFELSSWVSYAGEGLSDVVNGKVIVPPAVIETRQDLVNFTQQ</sequence>
<comment type="caution">
    <text evidence="7">The sequence shown here is derived from an EMBL/GenBank/DDBJ whole genome shotgun (WGS) entry which is preliminary data.</text>
</comment>
<dbReference type="InterPro" id="IPR002618">
    <property type="entry name" value="UDPGP_fam"/>
</dbReference>
<evidence type="ECO:0000256" key="2">
    <source>
        <dbReference type="ARBA" id="ARBA00010401"/>
    </source>
</evidence>
<gene>
    <name evidence="7" type="ORF">BCR42DRAFT_349586</name>
</gene>
<name>A0A1X2IM84_9FUNG</name>
<accession>A0A1X2IM84</accession>
<proteinExistence type="inferred from homology"/>
<dbReference type="Gene3D" id="3.90.550.10">
    <property type="entry name" value="Spore Coat Polysaccharide Biosynthesis Protein SpsA, Chain A"/>
    <property type="match status" value="1"/>
</dbReference>
<protein>
    <recommendedName>
        <fullName evidence="3">UDP-N-acetylglucosamine diphosphorylase</fullName>
        <ecNumber evidence="3">2.7.7.23</ecNumber>
    </recommendedName>
</protein>
<comment type="similarity">
    <text evidence="2">Belongs to the UDPGP type 1 family.</text>
</comment>
<evidence type="ECO:0000256" key="5">
    <source>
        <dbReference type="ARBA" id="ARBA00022695"/>
    </source>
</evidence>
<dbReference type="FunFam" id="3.90.550.10:FF:000075">
    <property type="entry name" value="Probable UDP-N-acetylglucosamine pyrophosphorylase"/>
    <property type="match status" value="1"/>
</dbReference>
<dbReference type="InterPro" id="IPR029044">
    <property type="entry name" value="Nucleotide-diphossugar_trans"/>
</dbReference>
<dbReference type="PANTHER" id="PTHR11952:SF2">
    <property type="entry name" value="LD24639P"/>
    <property type="match status" value="1"/>
</dbReference>
<dbReference type="OrthoDB" id="532420at2759"/>
<dbReference type="GO" id="GO:0003977">
    <property type="term" value="F:UDP-N-acetylglucosamine diphosphorylase activity"/>
    <property type="evidence" value="ECO:0007669"/>
    <property type="project" value="UniProtKB-EC"/>
</dbReference>
<dbReference type="EC" id="2.7.7.23" evidence="3"/>
<evidence type="ECO:0000256" key="4">
    <source>
        <dbReference type="ARBA" id="ARBA00022679"/>
    </source>
</evidence>
<evidence type="ECO:0000256" key="1">
    <source>
        <dbReference type="ARBA" id="ARBA00005208"/>
    </source>
</evidence>
<dbReference type="AlphaFoldDB" id="A0A1X2IM84"/>
<organism evidence="7 8">
    <name type="scientific">Absidia repens</name>
    <dbReference type="NCBI Taxonomy" id="90262"/>
    <lineage>
        <taxon>Eukaryota</taxon>
        <taxon>Fungi</taxon>
        <taxon>Fungi incertae sedis</taxon>
        <taxon>Mucoromycota</taxon>
        <taxon>Mucoromycotina</taxon>
        <taxon>Mucoromycetes</taxon>
        <taxon>Mucorales</taxon>
        <taxon>Cunninghamellaceae</taxon>
        <taxon>Absidia</taxon>
    </lineage>
</organism>
<dbReference type="GO" id="GO:0006048">
    <property type="term" value="P:UDP-N-acetylglucosamine biosynthetic process"/>
    <property type="evidence" value="ECO:0007669"/>
    <property type="project" value="TreeGrafter"/>
</dbReference>